<sequence length="418" mass="46892">MREGLLTKVERNKRHMTDSYTYQLCHREDESVLHVLSDCPRTRLVWSKLLSPRVFTEFKSLSLKEWVLASINSHGSCSRGDVEWPVRFVVFCWFLWKRRCRLLLDDRYVEREDFVTHGLSQAAEYISGLMSDSLPRQNDSIIAPTWACLRLEIDMRAMRKVGRAGARLSMPMLTWKMVFMFFLSLQIVFWFSGFTRVFISSPKFGDDGQVRGVSPPSNSVSMQAFKSFTESPDFLTFVDSIAADPNAFNDVSNNPGTEFEVQGCLQSSDSPLPFAIAKPVAVEIAEVSSRAKPLAVEMLPKAADGDADMNTHAKSIVVEMVSKAADGVVEMITYAKPIVVEMVVKTADGVVDMITTAKPIVVEMTTKAVKGVSEMVFYAKPVVVEMSTKVVNGVTEMMTYIKPIVVEITSKIFYVLFS</sequence>
<organism evidence="2 3">
    <name type="scientific">Hibiscus sabdariffa</name>
    <name type="common">roselle</name>
    <dbReference type="NCBI Taxonomy" id="183260"/>
    <lineage>
        <taxon>Eukaryota</taxon>
        <taxon>Viridiplantae</taxon>
        <taxon>Streptophyta</taxon>
        <taxon>Embryophyta</taxon>
        <taxon>Tracheophyta</taxon>
        <taxon>Spermatophyta</taxon>
        <taxon>Magnoliopsida</taxon>
        <taxon>eudicotyledons</taxon>
        <taxon>Gunneridae</taxon>
        <taxon>Pentapetalae</taxon>
        <taxon>rosids</taxon>
        <taxon>malvids</taxon>
        <taxon>Malvales</taxon>
        <taxon>Malvaceae</taxon>
        <taxon>Malvoideae</taxon>
        <taxon>Hibiscus</taxon>
    </lineage>
</organism>
<evidence type="ECO:0000256" key="1">
    <source>
        <dbReference type="SAM" id="Phobius"/>
    </source>
</evidence>
<dbReference type="Proteomes" id="UP001396334">
    <property type="component" value="Unassembled WGS sequence"/>
</dbReference>
<reference evidence="2 3" key="1">
    <citation type="journal article" date="2024" name="G3 (Bethesda)">
        <title>Genome assembly of Hibiscus sabdariffa L. provides insights into metabolisms of medicinal natural products.</title>
        <authorList>
            <person name="Kim T."/>
        </authorList>
    </citation>
    <scope>NUCLEOTIDE SEQUENCE [LARGE SCALE GENOMIC DNA]</scope>
    <source>
        <strain evidence="2">TK-2024</strain>
        <tissue evidence="2">Old leaves</tissue>
    </source>
</reference>
<evidence type="ECO:0000313" key="3">
    <source>
        <dbReference type="Proteomes" id="UP001396334"/>
    </source>
</evidence>
<comment type="caution">
    <text evidence="2">The sequence shown here is derived from an EMBL/GenBank/DDBJ whole genome shotgun (WGS) entry which is preliminary data.</text>
</comment>
<name>A0ABR2NBV4_9ROSI</name>
<feature type="transmembrane region" description="Helical" evidence="1">
    <location>
        <begin position="177"/>
        <end position="199"/>
    </location>
</feature>
<keyword evidence="3" id="KW-1185">Reference proteome</keyword>
<proteinExistence type="predicted"/>
<protein>
    <recommendedName>
        <fullName evidence="4">Reverse transcriptase zinc-binding domain-containing protein</fullName>
    </recommendedName>
</protein>
<keyword evidence="1" id="KW-1133">Transmembrane helix</keyword>
<accession>A0ABR2NBV4</accession>
<evidence type="ECO:0008006" key="4">
    <source>
        <dbReference type="Google" id="ProtNLM"/>
    </source>
</evidence>
<keyword evidence="1" id="KW-0472">Membrane</keyword>
<dbReference type="EMBL" id="JBBPBN010000183">
    <property type="protein sequence ID" value="KAK8973517.1"/>
    <property type="molecule type" value="Genomic_DNA"/>
</dbReference>
<evidence type="ECO:0000313" key="2">
    <source>
        <dbReference type="EMBL" id="KAK8973517.1"/>
    </source>
</evidence>
<keyword evidence="1" id="KW-0812">Transmembrane</keyword>
<gene>
    <name evidence="2" type="ORF">V6N11_030707</name>
</gene>